<feature type="transmembrane region" description="Helical" evidence="8">
    <location>
        <begin position="254"/>
        <end position="274"/>
    </location>
</feature>
<dbReference type="Proteomes" id="UP000018433">
    <property type="component" value="Unassembled WGS sequence"/>
</dbReference>
<keyword evidence="7 8" id="KW-0472">Membrane</keyword>
<evidence type="ECO:0000259" key="9">
    <source>
        <dbReference type="Pfam" id="PF13231"/>
    </source>
</evidence>
<feature type="transmembrane region" description="Helical" evidence="8">
    <location>
        <begin position="12"/>
        <end position="30"/>
    </location>
</feature>
<comment type="subcellular location">
    <subcellularLocation>
        <location evidence="1">Cell membrane</location>
        <topology evidence="1">Multi-pass membrane protein</topology>
    </subcellularLocation>
</comment>
<evidence type="ECO:0000313" key="11">
    <source>
        <dbReference type="Proteomes" id="UP000018433"/>
    </source>
</evidence>
<comment type="caution">
    <text evidence="10">The sequence shown here is derived from an EMBL/GenBank/DDBJ whole genome shotgun (WGS) entry which is preliminary data.</text>
</comment>
<sequence length="547" mass="63338">MPSWLRTSSIKLGLVSVWLFVCATVRFLSIPDEGRYADISRHMFESGDWLVPRLDSLPFIHKPPMLHWLSSIAMHIFGVHVWVVRLVPVLAASLLLIGTYLFVRKYLSQKIAELSILMMATNLLFFGSSQYVNHDLLLATGITLSVFCLVDFSLCNRKAMLFLGYFFAASAFLTKGLIGILIPGMILLPWLLYTRQYKRIPAFFNPFALLFLAALTLPWLYQMQQIYPDFLHYFFIDQQFNRFHSNQFNNKQSWFFYLVILLVSLLPWLLTLRWTGLRTMLHQQRLNPVGQLLIWWLVSVVIFFSIPPSKLAGYILPALTPLIILCAVAFEKSTLNTQQLTRMQKYAPAAFVGLLGFVLAATLYFIPLDFNLSSVQKWQIILMAALLVYSPLLFLQLLHRHKLEYAHYVAACLIVLCSVVPFATRIFDIKNNHDQINFTAYIHPNTKVVFYDRYYYDLPFLLDLKKPVYVVTDWQSNVSDNYAQELSDGLQFEPERRAYLWTRAQLNGAIDRKAPMIVISSSHDNSLEQQAKQVIHNRNFDVLIFNE</sequence>
<evidence type="ECO:0000256" key="5">
    <source>
        <dbReference type="ARBA" id="ARBA00022692"/>
    </source>
</evidence>
<keyword evidence="2" id="KW-1003">Cell membrane</keyword>
<dbReference type="InterPro" id="IPR038731">
    <property type="entry name" value="RgtA/B/C-like"/>
</dbReference>
<evidence type="ECO:0000256" key="3">
    <source>
        <dbReference type="ARBA" id="ARBA00022676"/>
    </source>
</evidence>
<reference evidence="10 11" key="1">
    <citation type="submission" date="2013-02" db="EMBL/GenBank/DDBJ databases">
        <title>The Genome Sequence of Acinetobacter soli NIPH 2899.</title>
        <authorList>
            <consortium name="The Broad Institute Genome Sequencing Platform"/>
            <consortium name="The Broad Institute Genome Sequencing Center for Infectious Disease"/>
            <person name="Cerqueira G."/>
            <person name="Feldgarden M."/>
            <person name="Courvalin P."/>
            <person name="Perichon B."/>
            <person name="Grillot-Courvalin C."/>
            <person name="Clermont D."/>
            <person name="Rocha E."/>
            <person name="Yoon E.-J."/>
            <person name="Nemec A."/>
            <person name="Walker B."/>
            <person name="Young S.K."/>
            <person name="Zeng Q."/>
            <person name="Gargeya S."/>
            <person name="Fitzgerald M."/>
            <person name="Haas B."/>
            <person name="Abouelleil A."/>
            <person name="Alvarado L."/>
            <person name="Arachchi H.M."/>
            <person name="Berlin A.M."/>
            <person name="Chapman S.B."/>
            <person name="Dewar J."/>
            <person name="Goldberg J."/>
            <person name="Griggs A."/>
            <person name="Gujja S."/>
            <person name="Hansen M."/>
            <person name="Howarth C."/>
            <person name="Imamovic A."/>
            <person name="Larimer J."/>
            <person name="McCowan C."/>
            <person name="Murphy C."/>
            <person name="Neiman D."/>
            <person name="Pearson M."/>
            <person name="Priest M."/>
            <person name="Roberts A."/>
            <person name="Saif S."/>
            <person name="Shea T."/>
            <person name="Sisk P."/>
            <person name="Sykes S."/>
            <person name="Wortman J."/>
            <person name="Nusbaum C."/>
            <person name="Birren B."/>
        </authorList>
    </citation>
    <scope>NUCLEOTIDE SEQUENCE [LARGE SCALE GENOMIC DNA]</scope>
    <source>
        <strain evidence="10 11">NIPH 2899</strain>
    </source>
</reference>
<feature type="transmembrane region" description="Helical" evidence="8">
    <location>
        <begin position="346"/>
        <end position="366"/>
    </location>
</feature>
<feature type="transmembrane region" description="Helical" evidence="8">
    <location>
        <begin position="378"/>
        <end position="398"/>
    </location>
</feature>
<feature type="transmembrane region" description="Helical" evidence="8">
    <location>
        <begin position="405"/>
        <end position="427"/>
    </location>
</feature>
<evidence type="ECO:0000256" key="6">
    <source>
        <dbReference type="ARBA" id="ARBA00022989"/>
    </source>
</evidence>
<gene>
    <name evidence="10" type="ORF">F950_01864</name>
</gene>
<dbReference type="InterPro" id="IPR050297">
    <property type="entry name" value="LipidA_mod_glycosyltrf_83"/>
</dbReference>
<keyword evidence="3" id="KW-0328">Glycosyltransferase</keyword>
<evidence type="ECO:0000256" key="1">
    <source>
        <dbReference type="ARBA" id="ARBA00004651"/>
    </source>
</evidence>
<dbReference type="PANTHER" id="PTHR33908:SF3">
    <property type="entry name" value="UNDECAPRENYL PHOSPHATE-ALPHA-4-AMINO-4-DEOXY-L-ARABINOSE ARABINOSYL TRANSFERASE"/>
    <property type="match status" value="1"/>
</dbReference>
<dbReference type="PANTHER" id="PTHR33908">
    <property type="entry name" value="MANNOSYLTRANSFERASE YKCB-RELATED"/>
    <property type="match status" value="1"/>
</dbReference>
<accession>A0ABN0JUQ9</accession>
<organism evidence="10 11">
    <name type="scientific">Acinetobacter soli NIPH 2899</name>
    <dbReference type="NCBI Taxonomy" id="1217677"/>
    <lineage>
        <taxon>Bacteria</taxon>
        <taxon>Pseudomonadati</taxon>
        <taxon>Pseudomonadota</taxon>
        <taxon>Gammaproteobacteria</taxon>
        <taxon>Moraxellales</taxon>
        <taxon>Moraxellaceae</taxon>
        <taxon>Acinetobacter</taxon>
    </lineage>
</organism>
<dbReference type="Pfam" id="PF13231">
    <property type="entry name" value="PMT_2"/>
    <property type="match status" value="1"/>
</dbReference>
<feature type="domain" description="Glycosyltransferase RgtA/B/C/D-like" evidence="9">
    <location>
        <begin position="61"/>
        <end position="220"/>
    </location>
</feature>
<feature type="transmembrane region" description="Helical" evidence="8">
    <location>
        <begin position="114"/>
        <end position="132"/>
    </location>
</feature>
<feature type="transmembrane region" description="Helical" evidence="8">
    <location>
        <begin position="72"/>
        <end position="102"/>
    </location>
</feature>
<proteinExistence type="predicted"/>
<keyword evidence="5 8" id="KW-0812">Transmembrane</keyword>
<dbReference type="RefSeq" id="WP_004946217.1">
    <property type="nucleotide sequence ID" value="NZ_KB849643.1"/>
</dbReference>
<feature type="transmembrane region" description="Helical" evidence="8">
    <location>
        <begin position="162"/>
        <end position="191"/>
    </location>
</feature>
<name>A0ABN0JUQ9_9GAMM</name>
<evidence type="ECO:0000256" key="7">
    <source>
        <dbReference type="ARBA" id="ARBA00023136"/>
    </source>
</evidence>
<keyword evidence="4" id="KW-0808">Transferase</keyword>
<keyword evidence="6 8" id="KW-1133">Transmembrane helix</keyword>
<evidence type="ECO:0000256" key="2">
    <source>
        <dbReference type="ARBA" id="ARBA00022475"/>
    </source>
</evidence>
<feature type="transmembrane region" description="Helical" evidence="8">
    <location>
        <begin position="286"/>
        <end position="306"/>
    </location>
</feature>
<evidence type="ECO:0000313" key="10">
    <source>
        <dbReference type="EMBL" id="ENV59321.1"/>
    </source>
</evidence>
<dbReference type="EMBL" id="APPV01000011">
    <property type="protein sequence ID" value="ENV59321.1"/>
    <property type="molecule type" value="Genomic_DNA"/>
</dbReference>
<keyword evidence="11" id="KW-1185">Reference proteome</keyword>
<evidence type="ECO:0000256" key="8">
    <source>
        <dbReference type="SAM" id="Phobius"/>
    </source>
</evidence>
<protein>
    <recommendedName>
        <fullName evidence="9">Glycosyltransferase RgtA/B/C/D-like domain-containing protein</fullName>
    </recommendedName>
</protein>
<evidence type="ECO:0000256" key="4">
    <source>
        <dbReference type="ARBA" id="ARBA00022679"/>
    </source>
</evidence>
<feature type="transmembrane region" description="Helical" evidence="8">
    <location>
        <begin position="203"/>
        <end position="221"/>
    </location>
</feature>
<feature type="transmembrane region" description="Helical" evidence="8">
    <location>
        <begin position="312"/>
        <end position="330"/>
    </location>
</feature>